<evidence type="ECO:0000313" key="2">
    <source>
        <dbReference type="EMBL" id="OHB13947.1"/>
    </source>
</evidence>
<name>A0A1G2UX56_9BACT</name>
<protein>
    <recommendedName>
        <fullName evidence="1">Integrase catalytic domain-containing protein</fullName>
    </recommendedName>
</protein>
<dbReference type="Pfam" id="PF13683">
    <property type="entry name" value="rve_3"/>
    <property type="match status" value="1"/>
</dbReference>
<dbReference type="EMBL" id="MHWV01000016">
    <property type="protein sequence ID" value="OHB13947.1"/>
    <property type="molecule type" value="Genomic_DNA"/>
</dbReference>
<comment type="caution">
    <text evidence="2">The sequence shown here is derived from an EMBL/GenBank/DDBJ whole genome shotgun (WGS) entry which is preliminary data.</text>
</comment>
<dbReference type="SUPFAM" id="SSF46689">
    <property type="entry name" value="Homeodomain-like"/>
    <property type="match status" value="1"/>
</dbReference>
<dbReference type="InterPro" id="IPR036397">
    <property type="entry name" value="RNaseH_sf"/>
</dbReference>
<dbReference type="Proteomes" id="UP000178288">
    <property type="component" value="Unassembled WGS sequence"/>
</dbReference>
<organism evidence="2 3">
    <name type="scientific">Candidatus Zambryskibacteria bacterium RIFCSPLOWO2_12_FULL_45_14</name>
    <dbReference type="NCBI Taxonomy" id="1802778"/>
    <lineage>
        <taxon>Bacteria</taxon>
        <taxon>Candidatus Zambryskiibacteriota</taxon>
    </lineage>
</organism>
<dbReference type="InterPro" id="IPR039537">
    <property type="entry name" value="Retrotran_Ty1/copia-like"/>
</dbReference>
<sequence length="350" mass="40926">MRIFNKFRGTKGFISLWEQMIRFRYMITEEAKERTRILAFWERYGLLATKEAFKVSRPTLFRWQKALDEGHGKIDALNKKSTAPKKKRKRIIPDAVRDFILRERKFDPHLSRDKLSILMRQDGVADLSASTVGRMLSDLKGQGILPKETKLSLSGKTGRLIERKPRKIKKKLRSGDHRGGLVKADSIVRFVNGIKRYIVTAIDKETKFAFAYVYKNHSSDAAANFMQKFKVVAPISLTHIQTDNGSEFAKHFEIYLQKNNVVHFHTYPRSPKMNSEIERFNRTLSDAFIKQHKMLLAYDIEAFNQKLIDWLLWYNTRRPHWSLGLISPLRYIVMTLPAEESQMLWTDTCP</sequence>
<dbReference type="InterPro" id="IPR009057">
    <property type="entry name" value="Homeodomain-like_sf"/>
</dbReference>
<dbReference type="SUPFAM" id="SSF53098">
    <property type="entry name" value="Ribonuclease H-like"/>
    <property type="match status" value="1"/>
</dbReference>
<gene>
    <name evidence="2" type="ORF">A3G05_01560</name>
</gene>
<accession>A0A1G2UX56</accession>
<dbReference type="InterPro" id="IPR001584">
    <property type="entry name" value="Integrase_cat-core"/>
</dbReference>
<proteinExistence type="predicted"/>
<dbReference type="PROSITE" id="PS50994">
    <property type="entry name" value="INTEGRASE"/>
    <property type="match status" value="1"/>
</dbReference>
<feature type="domain" description="Integrase catalytic" evidence="1">
    <location>
        <begin position="161"/>
        <end position="336"/>
    </location>
</feature>
<dbReference type="InterPro" id="IPR012337">
    <property type="entry name" value="RNaseH-like_sf"/>
</dbReference>
<dbReference type="Gene3D" id="3.30.420.10">
    <property type="entry name" value="Ribonuclease H-like superfamily/Ribonuclease H"/>
    <property type="match status" value="1"/>
</dbReference>
<dbReference type="AlphaFoldDB" id="A0A1G2UX56"/>
<evidence type="ECO:0000259" key="1">
    <source>
        <dbReference type="PROSITE" id="PS50994"/>
    </source>
</evidence>
<dbReference type="PANTHER" id="PTHR42648:SF15">
    <property type="entry name" value="BLL8290 PROTEIN"/>
    <property type="match status" value="1"/>
</dbReference>
<dbReference type="PANTHER" id="PTHR42648">
    <property type="entry name" value="TRANSPOSASE, PUTATIVE-RELATED"/>
    <property type="match status" value="1"/>
</dbReference>
<dbReference type="GO" id="GO:0015074">
    <property type="term" value="P:DNA integration"/>
    <property type="evidence" value="ECO:0007669"/>
    <property type="project" value="InterPro"/>
</dbReference>
<reference evidence="2 3" key="1">
    <citation type="journal article" date="2016" name="Nat. Commun.">
        <title>Thousands of microbial genomes shed light on interconnected biogeochemical processes in an aquifer system.</title>
        <authorList>
            <person name="Anantharaman K."/>
            <person name="Brown C.T."/>
            <person name="Hug L.A."/>
            <person name="Sharon I."/>
            <person name="Castelle C.J."/>
            <person name="Probst A.J."/>
            <person name="Thomas B.C."/>
            <person name="Singh A."/>
            <person name="Wilkins M.J."/>
            <person name="Karaoz U."/>
            <person name="Brodie E.L."/>
            <person name="Williams K.H."/>
            <person name="Hubbard S.S."/>
            <person name="Banfield J.F."/>
        </authorList>
    </citation>
    <scope>NUCLEOTIDE SEQUENCE [LARGE SCALE GENOMIC DNA]</scope>
</reference>
<evidence type="ECO:0000313" key="3">
    <source>
        <dbReference type="Proteomes" id="UP000178288"/>
    </source>
</evidence>
<dbReference type="GO" id="GO:0003676">
    <property type="term" value="F:nucleic acid binding"/>
    <property type="evidence" value="ECO:0007669"/>
    <property type="project" value="InterPro"/>
</dbReference>